<dbReference type="PANTHER" id="PTHR11439:SF463">
    <property type="entry name" value="REVERSE TRANSCRIPTASE TY1_COPIA-TYPE DOMAIN-CONTAINING PROTEIN"/>
    <property type="match status" value="1"/>
</dbReference>
<dbReference type="Proteomes" id="UP000765509">
    <property type="component" value="Unassembled WGS sequence"/>
</dbReference>
<protein>
    <submittedName>
        <fullName evidence="1">Uncharacterized protein</fullName>
    </submittedName>
</protein>
<name>A0A9Q3KMR5_9BASI</name>
<dbReference type="CDD" id="cd09272">
    <property type="entry name" value="RNase_HI_RT_Ty1"/>
    <property type="match status" value="1"/>
</dbReference>
<dbReference type="OrthoDB" id="3344688at2759"/>
<dbReference type="AlphaFoldDB" id="A0A9Q3KMR5"/>
<dbReference type="PANTHER" id="PTHR11439">
    <property type="entry name" value="GAG-POL-RELATED RETROTRANSPOSON"/>
    <property type="match status" value="1"/>
</dbReference>
<organism evidence="1 2">
    <name type="scientific">Austropuccinia psidii MF-1</name>
    <dbReference type="NCBI Taxonomy" id="1389203"/>
    <lineage>
        <taxon>Eukaryota</taxon>
        <taxon>Fungi</taxon>
        <taxon>Dikarya</taxon>
        <taxon>Basidiomycota</taxon>
        <taxon>Pucciniomycotina</taxon>
        <taxon>Pucciniomycetes</taxon>
        <taxon>Pucciniales</taxon>
        <taxon>Sphaerophragmiaceae</taxon>
        <taxon>Austropuccinia</taxon>
    </lineage>
</organism>
<keyword evidence="2" id="KW-1185">Reference proteome</keyword>
<accession>A0A9Q3KMR5</accession>
<evidence type="ECO:0000313" key="2">
    <source>
        <dbReference type="Proteomes" id="UP000765509"/>
    </source>
</evidence>
<gene>
    <name evidence="1" type="ORF">O181_122309</name>
</gene>
<dbReference type="EMBL" id="AVOT02112901">
    <property type="protein sequence ID" value="MBW0582594.1"/>
    <property type="molecule type" value="Genomic_DNA"/>
</dbReference>
<comment type="caution">
    <text evidence="1">The sequence shown here is derived from an EMBL/GenBank/DDBJ whole genome shotgun (WGS) entry which is preliminary data.</text>
</comment>
<reference evidence="1" key="1">
    <citation type="submission" date="2021-03" db="EMBL/GenBank/DDBJ databases">
        <title>Draft genome sequence of rust myrtle Austropuccinia psidii MF-1, a brazilian biotype.</title>
        <authorList>
            <person name="Quecine M.C."/>
            <person name="Pachon D.M.R."/>
            <person name="Bonatelli M.L."/>
            <person name="Correr F.H."/>
            <person name="Franceschini L.M."/>
            <person name="Leite T.F."/>
            <person name="Margarido G.R.A."/>
            <person name="Almeida C.A."/>
            <person name="Ferrarezi J.A."/>
            <person name="Labate C.A."/>
        </authorList>
    </citation>
    <scope>NUCLEOTIDE SEQUENCE</scope>
    <source>
        <strain evidence="1">MF-1</strain>
    </source>
</reference>
<sequence>MSNCCPVSTPLVPNKHLSSATDEEIYAFLALGINYRSAVGSINYLSTVTWPDLLHAVSSLSQFLERPGIGHWQAFLHILWYLKGSKEFALTYEANGKHSIVAYSNADWGNCTETRKSVTGYLAQFNNCLVVWKTRKQSTISLSTSEEEYKSLCDVTSKLLWLKQWCKGSQLSDSSSPTPVHEDNQGCINAARGDSNINGC</sequence>
<proteinExistence type="predicted"/>
<evidence type="ECO:0000313" key="1">
    <source>
        <dbReference type="EMBL" id="MBW0582594.1"/>
    </source>
</evidence>